<proteinExistence type="predicted"/>
<accession>A0ABS3CHS7</accession>
<organism evidence="1 2">
    <name type="scientific">Algoriphagus pacificus</name>
    <dbReference type="NCBI Taxonomy" id="2811234"/>
    <lineage>
        <taxon>Bacteria</taxon>
        <taxon>Pseudomonadati</taxon>
        <taxon>Bacteroidota</taxon>
        <taxon>Cytophagia</taxon>
        <taxon>Cytophagales</taxon>
        <taxon>Cyclobacteriaceae</taxon>
        <taxon>Algoriphagus</taxon>
    </lineage>
</organism>
<name>A0ABS3CHS7_9BACT</name>
<sequence>MENRISIEIPDADLSAALDHINAARAILAPFLIALTPDDRRTIPKMSDGTRPFVEKVMDYVVSEPQFLPPFLPVAEMQKDWKAVNGLEPLLKAANLLCDNLSDTVMLAGSETLEGGLGYYNTTKYAARLNAPNAKGIYEDLKKRFNKKPSASKTE</sequence>
<keyword evidence="2" id="KW-1185">Reference proteome</keyword>
<evidence type="ECO:0000313" key="2">
    <source>
        <dbReference type="Proteomes" id="UP000664480"/>
    </source>
</evidence>
<dbReference type="Proteomes" id="UP000664480">
    <property type="component" value="Unassembled WGS sequence"/>
</dbReference>
<dbReference type="EMBL" id="JAFKCU010000003">
    <property type="protein sequence ID" value="MBN7816650.1"/>
    <property type="molecule type" value="Genomic_DNA"/>
</dbReference>
<gene>
    <name evidence="1" type="ORF">J0A69_14470</name>
</gene>
<reference evidence="1 2" key="1">
    <citation type="submission" date="2021-03" db="EMBL/GenBank/DDBJ databases">
        <title>novel species isolated from a fishpond in China.</title>
        <authorList>
            <person name="Lu H."/>
            <person name="Cai Z."/>
        </authorList>
    </citation>
    <scope>NUCLEOTIDE SEQUENCE [LARGE SCALE GENOMIC DNA]</scope>
    <source>
        <strain evidence="1 2">YJ13C</strain>
    </source>
</reference>
<protein>
    <submittedName>
        <fullName evidence="1">Uncharacterized protein</fullName>
    </submittedName>
</protein>
<evidence type="ECO:0000313" key="1">
    <source>
        <dbReference type="EMBL" id="MBN7816650.1"/>
    </source>
</evidence>
<comment type="caution">
    <text evidence="1">The sequence shown here is derived from an EMBL/GenBank/DDBJ whole genome shotgun (WGS) entry which is preliminary data.</text>
</comment>